<evidence type="ECO:0000256" key="2">
    <source>
        <dbReference type="ARBA" id="ARBA00022692"/>
    </source>
</evidence>
<feature type="transmembrane region" description="Helical" evidence="7">
    <location>
        <begin position="135"/>
        <end position="157"/>
    </location>
</feature>
<comment type="similarity">
    <text evidence="6">Belongs to the DESIGUAL family.</text>
</comment>
<keyword evidence="9" id="KW-1185">Reference proteome</keyword>
<keyword evidence="3" id="KW-0732">Signal</keyword>
<comment type="subcellular location">
    <subcellularLocation>
        <location evidence="1">Endomembrane system</location>
        <topology evidence="1">Multi-pass membrane protein</topology>
    </subcellularLocation>
</comment>
<dbReference type="GO" id="GO:0012505">
    <property type="term" value="C:endomembrane system"/>
    <property type="evidence" value="ECO:0007669"/>
    <property type="project" value="UniProtKB-SubCell"/>
</dbReference>
<keyword evidence="5 7" id="KW-0472">Membrane</keyword>
<evidence type="ECO:0000256" key="5">
    <source>
        <dbReference type="ARBA" id="ARBA00023136"/>
    </source>
</evidence>
<feature type="transmembrane region" description="Helical" evidence="7">
    <location>
        <begin position="47"/>
        <end position="78"/>
    </location>
</feature>
<evidence type="ECO:0000256" key="4">
    <source>
        <dbReference type="ARBA" id="ARBA00022989"/>
    </source>
</evidence>
<dbReference type="InterPro" id="IPR009606">
    <property type="entry name" value="DEAL/Modifying_wall_lignin1/2"/>
</dbReference>
<name>A0A0E0DRU2_9ORYZ</name>
<evidence type="ECO:0000256" key="6">
    <source>
        <dbReference type="ARBA" id="ARBA00029467"/>
    </source>
</evidence>
<reference evidence="8" key="1">
    <citation type="submission" date="2015-04" db="UniProtKB">
        <authorList>
            <consortium name="EnsemblPlants"/>
        </authorList>
    </citation>
    <scope>IDENTIFICATION</scope>
</reference>
<evidence type="ECO:0000256" key="1">
    <source>
        <dbReference type="ARBA" id="ARBA00004127"/>
    </source>
</evidence>
<protein>
    <submittedName>
        <fullName evidence="8">Uncharacterized protein</fullName>
    </submittedName>
</protein>
<dbReference type="InterPro" id="IPR052222">
    <property type="entry name" value="DESIGUAL"/>
</dbReference>
<dbReference type="eggNOG" id="ENOG502R86X">
    <property type="taxonomic scope" value="Eukaryota"/>
</dbReference>
<dbReference type="HOGENOM" id="CLU_062329_2_2_1"/>
<feature type="transmembrane region" description="Helical" evidence="7">
    <location>
        <begin position="90"/>
        <end position="115"/>
    </location>
</feature>
<sequence>METGVFVVSAVVGLFAVASAVLGFIAEEKKLTPEDIDVSSGECEYPANAAFVLGICAVLLLAVAQIIVSSVAGCCGCCRPRAGASESRRVTGIVCSVFSWIAAIVAGVSFVQGAAWNAPVTRDTAPLCYYLKDGVFRRAAVLSLVAAVFGIKSYIMLRAAAAVEPKTDGQQPQQQQQLAPAAAVTTGYPPQYAYPPQGYAPNQQFPPPAAAAAAAQVYGQGPSMQYPSTKAYCEV</sequence>
<dbReference type="Pfam" id="PF06749">
    <property type="entry name" value="DUF1218"/>
    <property type="match status" value="1"/>
</dbReference>
<dbReference type="STRING" id="40149.A0A0E0DRU2"/>
<evidence type="ECO:0000313" key="8">
    <source>
        <dbReference type="EnsemblPlants" id="OMERI05G15380.1"/>
    </source>
</evidence>
<evidence type="ECO:0000256" key="7">
    <source>
        <dbReference type="SAM" id="Phobius"/>
    </source>
</evidence>
<reference evidence="8" key="2">
    <citation type="submission" date="2018-05" db="EMBL/GenBank/DDBJ databases">
        <title>OmerRS3 (Oryza meridionalis Reference Sequence Version 3).</title>
        <authorList>
            <person name="Zhang J."/>
            <person name="Kudrna D."/>
            <person name="Lee S."/>
            <person name="Talag J."/>
            <person name="Welchert J."/>
            <person name="Wing R.A."/>
        </authorList>
    </citation>
    <scope>NUCLEOTIDE SEQUENCE [LARGE SCALE GENOMIC DNA]</scope>
    <source>
        <strain evidence="8">cv. OR44</strain>
    </source>
</reference>
<dbReference type="PANTHER" id="PTHR31769">
    <property type="entry name" value="OS07G0462200 PROTEIN-RELATED"/>
    <property type="match status" value="1"/>
</dbReference>
<proteinExistence type="inferred from homology"/>
<keyword evidence="2 7" id="KW-0812">Transmembrane</keyword>
<accession>A0A0E0DRU2</accession>
<dbReference type="Proteomes" id="UP000008021">
    <property type="component" value="Chromosome 5"/>
</dbReference>
<dbReference type="AlphaFoldDB" id="A0A0E0DRU2"/>
<evidence type="ECO:0000256" key="3">
    <source>
        <dbReference type="ARBA" id="ARBA00022729"/>
    </source>
</evidence>
<evidence type="ECO:0000313" key="9">
    <source>
        <dbReference type="Proteomes" id="UP000008021"/>
    </source>
</evidence>
<dbReference type="Gramene" id="OMERI05G15380.1">
    <property type="protein sequence ID" value="OMERI05G15380.1"/>
    <property type="gene ID" value="OMERI05G15380"/>
</dbReference>
<dbReference type="EnsemblPlants" id="OMERI05G15380.1">
    <property type="protein sequence ID" value="OMERI05G15380.1"/>
    <property type="gene ID" value="OMERI05G15380"/>
</dbReference>
<organism evidence="8">
    <name type="scientific">Oryza meridionalis</name>
    <dbReference type="NCBI Taxonomy" id="40149"/>
    <lineage>
        <taxon>Eukaryota</taxon>
        <taxon>Viridiplantae</taxon>
        <taxon>Streptophyta</taxon>
        <taxon>Embryophyta</taxon>
        <taxon>Tracheophyta</taxon>
        <taxon>Spermatophyta</taxon>
        <taxon>Magnoliopsida</taxon>
        <taxon>Liliopsida</taxon>
        <taxon>Poales</taxon>
        <taxon>Poaceae</taxon>
        <taxon>BOP clade</taxon>
        <taxon>Oryzoideae</taxon>
        <taxon>Oryzeae</taxon>
        <taxon>Oryzinae</taxon>
        <taxon>Oryza</taxon>
    </lineage>
</organism>
<keyword evidence="4 7" id="KW-1133">Transmembrane helix</keyword>